<sequence>MPRLKNKIIYSVFIPLFLVTYVLLAGIGKLTLNSGEIFPFFSWSLFSGFHEKAPHYMVQIHSVDGQKNFDIPDYVSSNNHPDKIRVEKAIMVALRQCKASPNSLDCEMEIRKKVVPMLKRIYPQLNITFSAVLCTYDFEFVKQHFQKANNTVPMFNRDNCKTEVISGPWSTL</sequence>
<keyword evidence="1" id="KW-0472">Membrane</keyword>
<keyword evidence="1" id="KW-0812">Transmembrane</keyword>
<dbReference type="Proteomes" id="UP000305471">
    <property type="component" value="Unassembled WGS sequence"/>
</dbReference>
<dbReference type="EMBL" id="SWCO01000005">
    <property type="protein sequence ID" value="TKB03506.1"/>
    <property type="molecule type" value="Genomic_DNA"/>
</dbReference>
<reference evidence="2 3" key="1">
    <citation type="submission" date="2019-04" db="EMBL/GenBank/DDBJ databases">
        <title>Alteromonas portus sp. nov., an alginate lyase-excreting marine bacterium.</title>
        <authorList>
            <person name="Huang H."/>
            <person name="Mo K."/>
            <person name="Bao S."/>
        </authorList>
    </citation>
    <scope>NUCLEOTIDE SEQUENCE [LARGE SCALE GENOMIC DNA]</scope>
    <source>
        <strain evidence="2 3">HB161718</strain>
    </source>
</reference>
<dbReference type="OrthoDB" id="1436369at2"/>
<accession>A0A4V5NNF6</accession>
<evidence type="ECO:0000256" key="1">
    <source>
        <dbReference type="SAM" id="Phobius"/>
    </source>
</evidence>
<feature type="transmembrane region" description="Helical" evidence="1">
    <location>
        <begin position="12"/>
        <end position="32"/>
    </location>
</feature>
<dbReference type="AlphaFoldDB" id="A0A4V5NNF6"/>
<keyword evidence="3" id="KW-1185">Reference proteome</keyword>
<dbReference type="RefSeq" id="WP_136782197.1">
    <property type="nucleotide sequence ID" value="NZ_SWCO01000005.1"/>
</dbReference>
<protein>
    <submittedName>
        <fullName evidence="2">Uncharacterized protein</fullName>
    </submittedName>
</protein>
<proteinExistence type="predicted"/>
<evidence type="ECO:0000313" key="3">
    <source>
        <dbReference type="Proteomes" id="UP000305471"/>
    </source>
</evidence>
<name>A0A4V5NNF6_9ALTE</name>
<gene>
    <name evidence="2" type="ORF">E5672_10740</name>
</gene>
<keyword evidence="1" id="KW-1133">Transmembrane helix</keyword>
<comment type="caution">
    <text evidence="2">The sequence shown here is derived from an EMBL/GenBank/DDBJ whole genome shotgun (WGS) entry which is preliminary data.</text>
</comment>
<organism evidence="2 3">
    <name type="scientific">Alteromonas portus</name>
    <dbReference type="NCBI Taxonomy" id="2565549"/>
    <lineage>
        <taxon>Bacteria</taxon>
        <taxon>Pseudomonadati</taxon>
        <taxon>Pseudomonadota</taxon>
        <taxon>Gammaproteobacteria</taxon>
        <taxon>Alteromonadales</taxon>
        <taxon>Alteromonadaceae</taxon>
        <taxon>Alteromonas/Salinimonas group</taxon>
        <taxon>Alteromonas</taxon>
    </lineage>
</organism>
<evidence type="ECO:0000313" key="2">
    <source>
        <dbReference type="EMBL" id="TKB03506.1"/>
    </source>
</evidence>